<dbReference type="AlphaFoldDB" id="A0A4Q2TYW0"/>
<accession>A0A4Q2TYW0</accession>
<comment type="caution">
    <text evidence="1">The sequence shown here is derived from an EMBL/GenBank/DDBJ whole genome shotgun (WGS) entry which is preliminary data.</text>
</comment>
<name>A0A4Q2TYW0_9HYPH</name>
<dbReference type="Proteomes" id="UP000290759">
    <property type="component" value="Unassembled WGS sequence"/>
</dbReference>
<dbReference type="Pfam" id="PF13711">
    <property type="entry name" value="DUF4160"/>
    <property type="match status" value="1"/>
</dbReference>
<evidence type="ECO:0000313" key="1">
    <source>
        <dbReference type="EMBL" id="RYC29309.1"/>
    </source>
</evidence>
<dbReference type="InterPro" id="IPR025427">
    <property type="entry name" value="DUF4160"/>
</dbReference>
<reference evidence="1 2" key="1">
    <citation type="submission" date="2018-12" db="EMBL/GenBank/DDBJ databases">
        <authorList>
            <person name="Grouzdev D.S."/>
            <person name="Krutkina M.S."/>
        </authorList>
    </citation>
    <scope>NUCLEOTIDE SEQUENCE [LARGE SCALE GENOMIC DNA]</scope>
    <source>
        <strain evidence="1 2">RmlP026</strain>
    </source>
</reference>
<evidence type="ECO:0000313" key="2">
    <source>
        <dbReference type="Proteomes" id="UP000290759"/>
    </source>
</evidence>
<keyword evidence="2" id="KW-1185">Reference proteome</keyword>
<sequence length="115" mass="12884">MGSQRLNWMRYQPKRRSQYETSPLCLCTTCTISEEGADMPSLVRLGKIVVSMYGKPREHAPPHFHVSGPDVNFTVRLDNLQVLAGKADRDAFAAAVDWAKDKSGMLSAEWSKLND</sequence>
<organism evidence="1 2">
    <name type="scientific">Lichenibacterium minor</name>
    <dbReference type="NCBI Taxonomy" id="2316528"/>
    <lineage>
        <taxon>Bacteria</taxon>
        <taxon>Pseudomonadati</taxon>
        <taxon>Pseudomonadota</taxon>
        <taxon>Alphaproteobacteria</taxon>
        <taxon>Hyphomicrobiales</taxon>
        <taxon>Lichenihabitantaceae</taxon>
        <taxon>Lichenibacterium</taxon>
    </lineage>
</organism>
<reference evidence="1 2" key="2">
    <citation type="submission" date="2019-02" db="EMBL/GenBank/DDBJ databases">
        <title>'Lichenibacterium ramalinii' gen. nov. sp. nov., 'Lichenibacterium minor' gen. nov. sp. nov.</title>
        <authorList>
            <person name="Pankratov T."/>
        </authorList>
    </citation>
    <scope>NUCLEOTIDE SEQUENCE [LARGE SCALE GENOMIC DNA]</scope>
    <source>
        <strain evidence="1 2">RmlP026</strain>
    </source>
</reference>
<dbReference type="EMBL" id="QYBB01000058">
    <property type="protein sequence ID" value="RYC29309.1"/>
    <property type="molecule type" value="Genomic_DNA"/>
</dbReference>
<gene>
    <name evidence="1" type="ORF">D3273_24675</name>
</gene>
<protein>
    <submittedName>
        <fullName evidence="1">DUF4160 domain-containing protein</fullName>
    </submittedName>
</protein>
<proteinExistence type="predicted"/>